<gene>
    <name evidence="1" type="ORF">CFAM422_007094</name>
</gene>
<name>A0A9P4XBJ6_9HYPO</name>
<dbReference type="AlphaFoldDB" id="A0A9P4XBJ6"/>
<sequence length="74" mass="8016">MIGLSVALGYGDAIDQFCVYEYGLALQDARINPTLSLAPFASIEMAVCVVKYDEQPIPILTDHFLLAALVLARS</sequence>
<dbReference type="Proteomes" id="UP000801864">
    <property type="component" value="Unassembled WGS sequence"/>
</dbReference>
<keyword evidence="2" id="KW-1185">Reference proteome</keyword>
<protein>
    <submittedName>
        <fullName evidence="1">Uncharacterized protein</fullName>
    </submittedName>
</protein>
<evidence type="ECO:0000313" key="2">
    <source>
        <dbReference type="Proteomes" id="UP000801864"/>
    </source>
</evidence>
<proteinExistence type="predicted"/>
<evidence type="ECO:0000313" key="1">
    <source>
        <dbReference type="EMBL" id="KAF3069435.1"/>
    </source>
</evidence>
<reference evidence="1 2" key="1">
    <citation type="submission" date="2018-06" db="EMBL/GenBank/DDBJ databases">
        <title>Genome analysis of cellulolytic fungus Trichoderma lentiforme CFAM-422.</title>
        <authorList>
            <person name="Steindorff A.S."/>
            <person name="Formighieri E.F."/>
            <person name="Midorikawa G.E.O."/>
            <person name="Tamietti M.S."/>
            <person name="Ramos E.Z."/>
            <person name="Silva A.S."/>
            <person name="Bon E.P.S."/>
            <person name="Mendes T.D."/>
            <person name="Damaso M.C.T."/>
            <person name="Favaro L.C.L."/>
        </authorList>
    </citation>
    <scope>NUCLEOTIDE SEQUENCE [LARGE SCALE GENOMIC DNA]</scope>
    <source>
        <strain evidence="1 2">CFAM-422</strain>
    </source>
</reference>
<comment type="caution">
    <text evidence="1">The sequence shown here is derived from an EMBL/GenBank/DDBJ whole genome shotgun (WGS) entry which is preliminary data.</text>
</comment>
<dbReference type="EMBL" id="QLNT01000012">
    <property type="protein sequence ID" value="KAF3069435.1"/>
    <property type="molecule type" value="Genomic_DNA"/>
</dbReference>
<organism evidence="1 2">
    <name type="scientific">Trichoderma lentiforme</name>
    <dbReference type="NCBI Taxonomy" id="1567552"/>
    <lineage>
        <taxon>Eukaryota</taxon>
        <taxon>Fungi</taxon>
        <taxon>Dikarya</taxon>
        <taxon>Ascomycota</taxon>
        <taxon>Pezizomycotina</taxon>
        <taxon>Sordariomycetes</taxon>
        <taxon>Hypocreomycetidae</taxon>
        <taxon>Hypocreales</taxon>
        <taxon>Hypocreaceae</taxon>
        <taxon>Trichoderma</taxon>
    </lineage>
</organism>
<accession>A0A9P4XBJ6</accession>